<feature type="transmembrane region" description="Helical" evidence="1">
    <location>
        <begin position="248"/>
        <end position="269"/>
    </location>
</feature>
<keyword evidence="1" id="KW-0472">Membrane</keyword>
<dbReference type="InterPro" id="IPR009597">
    <property type="entry name" value="DUF1206"/>
</dbReference>
<evidence type="ECO:0000313" key="3">
    <source>
        <dbReference type="EMBL" id="SFC48037.1"/>
    </source>
</evidence>
<feature type="domain" description="DUF1206" evidence="2">
    <location>
        <begin position="110"/>
        <end position="179"/>
    </location>
</feature>
<evidence type="ECO:0000313" key="4">
    <source>
        <dbReference type="Proteomes" id="UP000198832"/>
    </source>
</evidence>
<evidence type="ECO:0000259" key="2">
    <source>
        <dbReference type="Pfam" id="PF06724"/>
    </source>
</evidence>
<keyword evidence="4" id="KW-1185">Reference proteome</keyword>
<evidence type="ECO:0000256" key="1">
    <source>
        <dbReference type="SAM" id="Phobius"/>
    </source>
</evidence>
<feature type="transmembrane region" description="Helical" evidence="1">
    <location>
        <begin position="207"/>
        <end position="228"/>
    </location>
</feature>
<reference evidence="3 4" key="1">
    <citation type="submission" date="2016-10" db="EMBL/GenBank/DDBJ databases">
        <authorList>
            <person name="de Groot N.N."/>
        </authorList>
    </citation>
    <scope>NUCLEOTIDE SEQUENCE [LARGE SCALE GENOMIC DNA]</scope>
    <source>
        <strain evidence="3 4">CGMCC 1.7056</strain>
    </source>
</reference>
<keyword evidence="1" id="KW-1133">Transmembrane helix</keyword>
<dbReference type="AlphaFoldDB" id="A0A1I1JHP0"/>
<feature type="domain" description="DUF1206" evidence="2">
    <location>
        <begin position="206"/>
        <end position="273"/>
    </location>
</feature>
<sequence>MTNMSSGTAARAADGAKDHPALTWTARLGFACYGVVYLVIGWLALQLALGDSEGSPSKSGALAQLADQPFGRALLWVTVVGFAALVVWELCQVVVGHRHDEGAKKVVGMAGSAFKVVVFATLAISAGRVASGASGSGSGGSSQGWTARVLSWPAGPALVAIAGVAIIGYAGWSAFRGLTDRWRKDLDSDGRTGSTGRAITVTARTGYVGRGAAFGVLGGLVVWAGLSHDATRSGGLDEALDTVRGGPAGPYLLALIALGLVCFGVYNIAKAWFLREG</sequence>
<gene>
    <name evidence="3" type="ORF">SAMN04487968_10715</name>
</gene>
<keyword evidence="1" id="KW-0812">Transmembrane</keyword>
<dbReference type="STRING" id="574651.SAMN04487968_10715"/>
<protein>
    <recommendedName>
        <fullName evidence="2">DUF1206 domain-containing protein</fullName>
    </recommendedName>
</protein>
<feature type="domain" description="DUF1206" evidence="2">
    <location>
        <begin position="28"/>
        <end position="94"/>
    </location>
</feature>
<feature type="transmembrane region" description="Helical" evidence="1">
    <location>
        <begin position="73"/>
        <end position="95"/>
    </location>
</feature>
<organism evidence="3 4">
    <name type="scientific">Nocardioides terrae</name>
    <dbReference type="NCBI Taxonomy" id="574651"/>
    <lineage>
        <taxon>Bacteria</taxon>
        <taxon>Bacillati</taxon>
        <taxon>Actinomycetota</taxon>
        <taxon>Actinomycetes</taxon>
        <taxon>Propionibacteriales</taxon>
        <taxon>Nocardioidaceae</taxon>
        <taxon>Nocardioides</taxon>
    </lineage>
</organism>
<proteinExistence type="predicted"/>
<dbReference type="Pfam" id="PF06724">
    <property type="entry name" value="DUF1206"/>
    <property type="match status" value="3"/>
</dbReference>
<name>A0A1I1JHP0_9ACTN</name>
<dbReference type="OrthoDB" id="4552598at2"/>
<dbReference type="Proteomes" id="UP000198832">
    <property type="component" value="Unassembled WGS sequence"/>
</dbReference>
<feature type="transmembrane region" description="Helical" evidence="1">
    <location>
        <begin position="107"/>
        <end position="130"/>
    </location>
</feature>
<feature type="transmembrane region" description="Helical" evidence="1">
    <location>
        <begin position="150"/>
        <end position="175"/>
    </location>
</feature>
<dbReference type="EMBL" id="FOLB01000007">
    <property type="protein sequence ID" value="SFC48037.1"/>
    <property type="molecule type" value="Genomic_DNA"/>
</dbReference>
<accession>A0A1I1JHP0</accession>
<feature type="transmembrane region" description="Helical" evidence="1">
    <location>
        <begin position="21"/>
        <end position="45"/>
    </location>
</feature>